<evidence type="ECO:0000313" key="2">
    <source>
        <dbReference type="Proteomes" id="UP001220324"/>
    </source>
</evidence>
<dbReference type="PANTHER" id="PTHR43591:SF24">
    <property type="entry name" value="2-METHOXY-6-POLYPRENYL-1,4-BENZOQUINOL METHYLASE, MITOCHONDRIAL"/>
    <property type="match status" value="1"/>
</dbReference>
<dbReference type="InterPro" id="IPR029063">
    <property type="entry name" value="SAM-dependent_MTases_sf"/>
</dbReference>
<dbReference type="Pfam" id="PF13489">
    <property type="entry name" value="Methyltransf_23"/>
    <property type="match status" value="1"/>
</dbReference>
<gene>
    <name evidence="1" type="ORF">N7494_006045</name>
</gene>
<dbReference type="Gene3D" id="3.40.50.150">
    <property type="entry name" value="Vaccinia Virus protein VP39"/>
    <property type="match status" value="1"/>
</dbReference>
<reference evidence="1 2" key="1">
    <citation type="journal article" date="2023" name="IMA Fungus">
        <title>Comparative genomic study of the Penicillium genus elucidates a diverse pangenome and 15 lateral gene transfer events.</title>
        <authorList>
            <person name="Petersen C."/>
            <person name="Sorensen T."/>
            <person name="Nielsen M.R."/>
            <person name="Sondergaard T.E."/>
            <person name="Sorensen J.L."/>
            <person name="Fitzpatrick D.A."/>
            <person name="Frisvad J.C."/>
            <person name="Nielsen K.L."/>
        </authorList>
    </citation>
    <scope>NUCLEOTIDE SEQUENCE [LARGE SCALE GENOMIC DNA]</scope>
    <source>
        <strain evidence="1 2">IBT 35679</strain>
    </source>
</reference>
<accession>A0AAD6CVJ9</accession>
<comment type="caution">
    <text evidence="1">The sequence shown here is derived from an EMBL/GenBank/DDBJ whole genome shotgun (WGS) entry which is preliminary data.</text>
</comment>
<evidence type="ECO:0008006" key="3">
    <source>
        <dbReference type="Google" id="ProtNLM"/>
    </source>
</evidence>
<proteinExistence type="predicted"/>
<dbReference type="EMBL" id="JAQIZZ010000005">
    <property type="protein sequence ID" value="KAJ5540969.1"/>
    <property type="molecule type" value="Genomic_DNA"/>
</dbReference>
<dbReference type="Proteomes" id="UP001220324">
    <property type="component" value="Unassembled WGS sequence"/>
</dbReference>
<evidence type="ECO:0000313" key="1">
    <source>
        <dbReference type="EMBL" id="KAJ5540969.1"/>
    </source>
</evidence>
<dbReference type="CDD" id="cd02440">
    <property type="entry name" value="AdoMet_MTases"/>
    <property type="match status" value="1"/>
</dbReference>
<dbReference type="SUPFAM" id="SSF53335">
    <property type="entry name" value="S-adenosyl-L-methionine-dependent methyltransferases"/>
    <property type="match status" value="1"/>
</dbReference>
<organism evidence="1 2">
    <name type="scientific">Penicillium frequentans</name>
    <dbReference type="NCBI Taxonomy" id="3151616"/>
    <lineage>
        <taxon>Eukaryota</taxon>
        <taxon>Fungi</taxon>
        <taxon>Dikarya</taxon>
        <taxon>Ascomycota</taxon>
        <taxon>Pezizomycotina</taxon>
        <taxon>Eurotiomycetes</taxon>
        <taxon>Eurotiomycetidae</taxon>
        <taxon>Eurotiales</taxon>
        <taxon>Aspergillaceae</taxon>
        <taxon>Penicillium</taxon>
    </lineage>
</organism>
<dbReference type="GO" id="GO:0008168">
    <property type="term" value="F:methyltransferase activity"/>
    <property type="evidence" value="ECO:0007669"/>
    <property type="project" value="TreeGrafter"/>
</dbReference>
<dbReference type="AlphaFoldDB" id="A0AAD6CVJ9"/>
<keyword evidence="2" id="KW-1185">Reference proteome</keyword>
<sequence>MSQASIDVDPDFYTMEKTYGDDDWKSDTTSLASEIARGRVENGRRYQSLKPGDYWSPSDDLQFEAYETGHIIYLLLDYNQRNPLHRAPIESPKHVLDVGTGKGSWAIDMADMYPEATVRGVDLYPPPHTWIPPNCVFEVDDLVQPWTWNEKFDLIYLRHMLGSFRREEWATLYDNCYQNLEPGGWVEQFEFNLRVYSDDNSVPEDSILGQWGDIWFPCSERAGRPFGIEETMRASLEKAGFVDIQEKVYKVPLGPWPRDPVLKELGLLHTHHWSTGLEGYCMLLLTKFGAPTPWKPEEVQVFLAKTRAELKDPKVHGYQFGRRIWARKPRENEIKQESIDPPIKLESST</sequence>
<name>A0AAD6CVJ9_9EURO</name>
<dbReference type="PANTHER" id="PTHR43591">
    <property type="entry name" value="METHYLTRANSFERASE"/>
    <property type="match status" value="1"/>
</dbReference>
<protein>
    <recommendedName>
        <fullName evidence="3">S-adenosyl-L-methionine-dependent methyltransferase</fullName>
    </recommendedName>
</protein>